<evidence type="ECO:0000313" key="3">
    <source>
        <dbReference type="Proteomes" id="UP000195273"/>
    </source>
</evidence>
<dbReference type="InterPro" id="IPR012349">
    <property type="entry name" value="Split_barrel_FMN-bd"/>
</dbReference>
<accession>A0A1Y0E9V2</accession>
<dbReference type="AlphaFoldDB" id="A0A1Y0E9V2"/>
<dbReference type="OrthoDB" id="1432662at2"/>
<dbReference type="PANTHER" id="PTHR34818:SF1">
    <property type="entry name" value="PROTEIN BLI-3"/>
    <property type="match status" value="1"/>
</dbReference>
<dbReference type="PANTHER" id="PTHR34818">
    <property type="entry name" value="PROTEIN BLI-3"/>
    <property type="match status" value="1"/>
</dbReference>
<gene>
    <name evidence="2" type="ORF">LOKVESSMR4R_00947</name>
</gene>
<organism evidence="2 3">
    <name type="scientific">Yoonia vestfoldensis</name>
    <dbReference type="NCBI Taxonomy" id="245188"/>
    <lineage>
        <taxon>Bacteria</taxon>
        <taxon>Pseudomonadati</taxon>
        <taxon>Pseudomonadota</taxon>
        <taxon>Alphaproteobacteria</taxon>
        <taxon>Rhodobacterales</taxon>
        <taxon>Paracoccaceae</taxon>
        <taxon>Yoonia</taxon>
    </lineage>
</organism>
<dbReference type="Proteomes" id="UP000195273">
    <property type="component" value="Chromosome"/>
</dbReference>
<name>A0A1Y0E9V2_9RHOB</name>
<dbReference type="EMBL" id="CP021431">
    <property type="protein sequence ID" value="ARU00278.1"/>
    <property type="molecule type" value="Genomic_DNA"/>
</dbReference>
<dbReference type="Gene3D" id="2.30.110.10">
    <property type="entry name" value="Electron Transport, Fmn-binding Protein, Chain A"/>
    <property type="match status" value="1"/>
</dbReference>
<keyword evidence="3" id="KW-1185">Reference proteome</keyword>
<proteinExistence type="predicted"/>
<reference evidence="2 3" key="1">
    <citation type="submission" date="2017-05" db="EMBL/GenBank/DDBJ databases">
        <title>Genome Sequence of Loktanella vestfoldensis Strain SMR4r Isolated from a Culture of the Diatom Skeletonema marinoi.</title>
        <authorList>
            <person name="Topel M."/>
            <person name="Pinder M.I.M."/>
            <person name="Johansson O.N."/>
            <person name="Kourtchenko O."/>
            <person name="Godhe A."/>
            <person name="Clarke A.K."/>
        </authorList>
    </citation>
    <scope>NUCLEOTIDE SEQUENCE [LARGE SCALE GENOMIC DNA]</scope>
    <source>
        <strain evidence="2 3">SMR4r</strain>
    </source>
</reference>
<dbReference type="Pfam" id="PF16242">
    <property type="entry name" value="Pyrid_ox_like"/>
    <property type="match status" value="1"/>
</dbReference>
<protein>
    <submittedName>
        <fullName evidence="2">Pyridoxamine 5'-phosphate oxidase like protein</fullName>
    </submittedName>
</protein>
<dbReference type="RefSeq" id="WP_087206523.1">
    <property type="nucleotide sequence ID" value="NZ_CP021431.1"/>
</dbReference>
<dbReference type="SUPFAM" id="SSF50475">
    <property type="entry name" value="FMN-binding split barrel"/>
    <property type="match status" value="1"/>
</dbReference>
<evidence type="ECO:0000259" key="1">
    <source>
        <dbReference type="Pfam" id="PF16242"/>
    </source>
</evidence>
<dbReference type="InterPro" id="IPR052917">
    <property type="entry name" value="Stress-Dev_Protein"/>
</dbReference>
<feature type="domain" description="General stress protein FMN-binding split barrel" evidence="1">
    <location>
        <begin position="10"/>
        <end position="144"/>
    </location>
</feature>
<evidence type="ECO:0000313" key="2">
    <source>
        <dbReference type="EMBL" id="ARU00278.1"/>
    </source>
</evidence>
<sequence length="165" mass="17892">MTDLDRASSDPKDTLWHELTQVEAGMLGITGSGQHMQPMAHHVDAKAGCLWFLTTSDTDLAKALHPDSVAHFVIISGAQDFYACMSGPIAQRQDKAVLDALWQTSAADHFVDGKDDPALMLIALDLESAAIWAQPQGGSHHAWHVPAATDDSPDKRGVRKHITFD</sequence>
<dbReference type="InterPro" id="IPR038725">
    <property type="entry name" value="YdaG_split_barrel_FMN-bd"/>
</dbReference>
<dbReference type="KEGG" id="lvs:LOKVESSMR4R_00947"/>